<proteinExistence type="predicted"/>
<evidence type="ECO:0000256" key="2">
    <source>
        <dbReference type="ARBA" id="ARBA00022723"/>
    </source>
</evidence>
<dbReference type="GO" id="GO:0051539">
    <property type="term" value="F:4 iron, 4 sulfur cluster binding"/>
    <property type="evidence" value="ECO:0007669"/>
    <property type="project" value="UniProtKB-KW"/>
</dbReference>
<dbReference type="NCBIfam" id="NF040864">
    <property type="entry name" value="HgcB_ferredoxin"/>
    <property type="match status" value="1"/>
</dbReference>
<feature type="domain" description="4Fe-4S ferredoxin-type" evidence="5">
    <location>
        <begin position="103"/>
        <end position="132"/>
    </location>
</feature>
<dbReference type="InterPro" id="IPR050572">
    <property type="entry name" value="Fe-S_Ferredoxin"/>
</dbReference>
<evidence type="ECO:0000259" key="5">
    <source>
        <dbReference type="PROSITE" id="PS51379"/>
    </source>
</evidence>
<keyword evidence="1" id="KW-0004">4Fe-4S</keyword>
<accession>X0W9Z0</accession>
<keyword evidence="4" id="KW-0411">Iron-sulfur</keyword>
<dbReference type="PROSITE" id="PS51379">
    <property type="entry name" value="4FE4S_FER_2"/>
    <property type="match status" value="2"/>
</dbReference>
<keyword evidence="2" id="KW-0479">Metal-binding</keyword>
<dbReference type="PANTHER" id="PTHR43687:SF4">
    <property type="entry name" value="BLR5484 PROTEIN"/>
    <property type="match status" value="1"/>
</dbReference>
<dbReference type="InterPro" id="IPR017896">
    <property type="entry name" value="4Fe4S_Fe-S-bd"/>
</dbReference>
<dbReference type="PROSITE" id="PS00198">
    <property type="entry name" value="4FE4S_FER_1"/>
    <property type="match status" value="2"/>
</dbReference>
<keyword evidence="3" id="KW-0408">Iron</keyword>
<gene>
    <name evidence="6" type="ORF">S01H1_56631</name>
</gene>
<feature type="domain" description="4Fe-4S ferredoxin-type" evidence="5">
    <location>
        <begin position="73"/>
        <end position="102"/>
    </location>
</feature>
<protein>
    <recommendedName>
        <fullName evidence="5">4Fe-4S ferredoxin-type domain-containing protein</fullName>
    </recommendedName>
</protein>
<dbReference type="SUPFAM" id="SSF54862">
    <property type="entry name" value="4Fe-4S ferredoxins"/>
    <property type="match status" value="1"/>
</dbReference>
<sequence>MDILDSCGVVISYDELHGGVNIYFAVGSEKRDAYRRAASGGCGGAWDGDVDCWQICVEGDWNMKGQTYLKNVVTLELDIDKCIGCGLCATVCPHRVFEVEEHKAVIVDTDACMECGACSVNCPVEAIDVKSGVGCAVAVFKGILRGGQANYDCDSESD</sequence>
<comment type="caution">
    <text evidence="6">The sequence shown here is derived from an EMBL/GenBank/DDBJ whole genome shotgun (WGS) entry which is preliminary data.</text>
</comment>
<dbReference type="InterPro" id="IPR017900">
    <property type="entry name" value="4Fe4S_Fe_S_CS"/>
</dbReference>
<dbReference type="Pfam" id="PF12838">
    <property type="entry name" value="Fer4_7"/>
    <property type="match status" value="1"/>
</dbReference>
<dbReference type="GO" id="GO:0046872">
    <property type="term" value="F:metal ion binding"/>
    <property type="evidence" value="ECO:0007669"/>
    <property type="project" value="UniProtKB-KW"/>
</dbReference>
<name>X0W9Z0_9ZZZZ</name>
<reference evidence="6" key="1">
    <citation type="journal article" date="2014" name="Front. Microbiol.">
        <title>High frequency of phylogenetically diverse reductive dehalogenase-homologous genes in deep subseafloor sedimentary metagenomes.</title>
        <authorList>
            <person name="Kawai M."/>
            <person name="Futagami T."/>
            <person name="Toyoda A."/>
            <person name="Takaki Y."/>
            <person name="Nishi S."/>
            <person name="Hori S."/>
            <person name="Arai W."/>
            <person name="Tsubouchi T."/>
            <person name="Morono Y."/>
            <person name="Uchiyama I."/>
            <person name="Ito T."/>
            <person name="Fujiyama A."/>
            <person name="Inagaki F."/>
            <person name="Takami H."/>
        </authorList>
    </citation>
    <scope>NUCLEOTIDE SEQUENCE</scope>
    <source>
        <strain evidence="6">Expedition CK06-06</strain>
    </source>
</reference>
<dbReference type="AlphaFoldDB" id="X0W9Z0"/>
<evidence type="ECO:0000256" key="4">
    <source>
        <dbReference type="ARBA" id="ARBA00023014"/>
    </source>
</evidence>
<organism evidence="6">
    <name type="scientific">marine sediment metagenome</name>
    <dbReference type="NCBI Taxonomy" id="412755"/>
    <lineage>
        <taxon>unclassified sequences</taxon>
        <taxon>metagenomes</taxon>
        <taxon>ecological metagenomes</taxon>
    </lineage>
</organism>
<dbReference type="EMBL" id="BARS01036884">
    <property type="protein sequence ID" value="GAG20027.1"/>
    <property type="molecule type" value="Genomic_DNA"/>
</dbReference>
<evidence type="ECO:0000313" key="6">
    <source>
        <dbReference type="EMBL" id="GAG20027.1"/>
    </source>
</evidence>
<dbReference type="Gene3D" id="3.30.70.20">
    <property type="match status" value="2"/>
</dbReference>
<evidence type="ECO:0000256" key="3">
    <source>
        <dbReference type="ARBA" id="ARBA00023004"/>
    </source>
</evidence>
<dbReference type="PANTHER" id="PTHR43687">
    <property type="entry name" value="ADENYLYLSULFATE REDUCTASE, BETA SUBUNIT"/>
    <property type="match status" value="1"/>
</dbReference>
<evidence type="ECO:0000256" key="1">
    <source>
        <dbReference type="ARBA" id="ARBA00022485"/>
    </source>
</evidence>